<evidence type="ECO:0000256" key="1">
    <source>
        <dbReference type="SAM" id="SignalP"/>
    </source>
</evidence>
<dbReference type="GO" id="GO:0009289">
    <property type="term" value="C:pilus"/>
    <property type="evidence" value="ECO:0007669"/>
    <property type="project" value="InterPro"/>
</dbReference>
<proteinExistence type="predicted"/>
<dbReference type="PANTHER" id="PTHR33420">
    <property type="entry name" value="FIMBRIAL SUBUNIT ELFA-RELATED"/>
    <property type="match status" value="1"/>
</dbReference>
<dbReference type="InterPro" id="IPR000259">
    <property type="entry name" value="Adhesion_dom_fimbrial"/>
</dbReference>
<reference evidence="3 4" key="2">
    <citation type="submission" date="2020-03" db="EMBL/GenBank/DDBJ databases">
        <title>Rahnella aceri sp. nov., isoated from traditional Jeju Makgeolli.</title>
        <authorList>
            <person name="Kim I.S."/>
            <person name="Jeon D."/>
        </authorList>
    </citation>
    <scope>NUCLEOTIDE SEQUENCE [LARGE SCALE GENOMIC DNA]</scope>
    <source>
        <strain evidence="3 4">Lac-M11</strain>
    </source>
</reference>
<sequence>MKGLMKTSSLALVIFAGLSQSSFADPTQININGTVVASACTVDNAGAPVQVTLDTLEATALATAGESGGWKTFDLKLINCPATTTVSTATFAGTPATANANLYTNTGTATNVEVELQNTAGKQLGNGATYAVDVDASTHEVVYPLQARAFTTAGSVMPGTIIGSVQATFTYQ</sequence>
<feature type="signal peptide" evidence="1">
    <location>
        <begin position="1"/>
        <end position="24"/>
    </location>
</feature>
<dbReference type="AlphaFoldDB" id="A0A6M2AXQ4"/>
<organism evidence="3 4">
    <name type="scientific">Rahnella contaminans</name>
    <dbReference type="NCBI Taxonomy" id="2703882"/>
    <lineage>
        <taxon>Bacteria</taxon>
        <taxon>Pseudomonadati</taxon>
        <taxon>Pseudomonadota</taxon>
        <taxon>Gammaproteobacteria</taxon>
        <taxon>Enterobacterales</taxon>
        <taxon>Yersiniaceae</taxon>
        <taxon>Rahnella</taxon>
    </lineage>
</organism>
<accession>A0A6M2AXQ4</accession>
<feature type="domain" description="Fimbrial-type adhesion" evidence="2">
    <location>
        <begin position="29"/>
        <end position="172"/>
    </location>
</feature>
<dbReference type="InterPro" id="IPR008966">
    <property type="entry name" value="Adhesion_dom_sf"/>
</dbReference>
<dbReference type="InterPro" id="IPR050263">
    <property type="entry name" value="Bact_Fimbrial_Adh_Pro"/>
</dbReference>
<dbReference type="Proteomes" id="UP000476696">
    <property type="component" value="Unassembled WGS sequence"/>
</dbReference>
<dbReference type="GO" id="GO:0043709">
    <property type="term" value="P:cell adhesion involved in single-species biofilm formation"/>
    <property type="evidence" value="ECO:0007669"/>
    <property type="project" value="TreeGrafter"/>
</dbReference>
<dbReference type="InterPro" id="IPR036937">
    <property type="entry name" value="Adhesion_dom_fimbrial_sf"/>
</dbReference>
<evidence type="ECO:0000313" key="4">
    <source>
        <dbReference type="Proteomes" id="UP000476696"/>
    </source>
</evidence>
<dbReference type="Gene3D" id="2.60.40.1090">
    <property type="entry name" value="Fimbrial-type adhesion domain"/>
    <property type="match status" value="1"/>
</dbReference>
<dbReference type="Pfam" id="PF00419">
    <property type="entry name" value="Fimbrial"/>
    <property type="match status" value="1"/>
</dbReference>
<feature type="chain" id="PRO_5026796149" evidence="1">
    <location>
        <begin position="25"/>
        <end position="172"/>
    </location>
</feature>
<dbReference type="EMBL" id="JAADJS010000001">
    <property type="protein sequence ID" value="NGX85730.1"/>
    <property type="molecule type" value="Genomic_DNA"/>
</dbReference>
<evidence type="ECO:0000259" key="2">
    <source>
        <dbReference type="Pfam" id="PF00419"/>
    </source>
</evidence>
<comment type="caution">
    <text evidence="3">The sequence shown here is derived from an EMBL/GenBank/DDBJ whole genome shotgun (WGS) entry which is preliminary data.</text>
</comment>
<keyword evidence="4" id="KW-1185">Reference proteome</keyword>
<dbReference type="RefSeq" id="WP_165057092.1">
    <property type="nucleotide sequence ID" value="NZ_JAADJS010000001.1"/>
</dbReference>
<reference evidence="3 4" key="1">
    <citation type="submission" date="2020-01" db="EMBL/GenBank/DDBJ databases">
        <authorList>
            <person name="Lee S.D."/>
        </authorList>
    </citation>
    <scope>NUCLEOTIDE SEQUENCE [LARGE SCALE GENOMIC DNA]</scope>
    <source>
        <strain evidence="3 4">Lac-M11</strain>
    </source>
</reference>
<keyword evidence="1" id="KW-0732">Signal</keyword>
<dbReference type="SUPFAM" id="SSF49401">
    <property type="entry name" value="Bacterial adhesins"/>
    <property type="match status" value="1"/>
</dbReference>
<gene>
    <name evidence="3" type="ORF">GW579_01350</name>
</gene>
<name>A0A6M2AXQ4_9GAMM</name>
<evidence type="ECO:0000313" key="3">
    <source>
        <dbReference type="EMBL" id="NGX85730.1"/>
    </source>
</evidence>
<dbReference type="PANTHER" id="PTHR33420:SF27">
    <property type="entry name" value="PROTEIN FIMG"/>
    <property type="match status" value="1"/>
</dbReference>
<protein>
    <submittedName>
        <fullName evidence="3">Type 1 fimbrial protein</fullName>
    </submittedName>
</protein>